<evidence type="ECO:0008006" key="4">
    <source>
        <dbReference type="Google" id="ProtNLM"/>
    </source>
</evidence>
<name>A0A7W9QDS1_9ACTN</name>
<feature type="region of interest" description="Disordered" evidence="1">
    <location>
        <begin position="303"/>
        <end position="367"/>
    </location>
</feature>
<evidence type="ECO:0000313" key="3">
    <source>
        <dbReference type="Proteomes" id="UP000588098"/>
    </source>
</evidence>
<dbReference type="AlphaFoldDB" id="A0A7W9QDS1"/>
<comment type="caution">
    <text evidence="2">The sequence shown here is derived from an EMBL/GenBank/DDBJ whole genome shotgun (WGS) entry which is preliminary data.</text>
</comment>
<dbReference type="Pfam" id="PF19379">
    <property type="entry name" value="DUF5954"/>
    <property type="match status" value="1"/>
</dbReference>
<gene>
    <name evidence="2" type="ORF">FHS42_004441</name>
</gene>
<feature type="region of interest" description="Disordered" evidence="1">
    <location>
        <begin position="133"/>
        <end position="155"/>
    </location>
</feature>
<dbReference type="RefSeq" id="WP_184574267.1">
    <property type="nucleotide sequence ID" value="NZ_JACHJL010000011.1"/>
</dbReference>
<dbReference type="Proteomes" id="UP000588098">
    <property type="component" value="Unassembled WGS sequence"/>
</dbReference>
<dbReference type="InterPro" id="IPR045998">
    <property type="entry name" value="DUF5954"/>
</dbReference>
<sequence length="388" mass="41483">MAEMGENVPAYRMIKVAGPEGPVEAVADVEAWQARTAYPDLLGLGGPVFGVARECETGGWEMLDSFAGLAPQDSRDDMGAHLRGQGRRVGEAGDAAGRAQCMEAAERLEWEALNELTVLGVRYRVVRAERFIRSGPEGPEPPRPSDPDPAEVGESRHVADKPAVGFIIDPALPTAAAQGALKIELLSLLCKTGAVPDDVRDDLVHASHTHPGGVLLPATFMTAERTAGRWMPGSIGVEATPQEARDGLAMSLRVMIPWRLGLSEEEKAPYTAAADRLDATRANELNVVGRHFRVVRVERLVRIGPDGPEGPRPSDHDPQPPVMVQKGTPSAPGANSGTEGDGEDATRADHHGGNADDAPIELDEDAQRLHDLMLAEVARHKAARRDKS</sequence>
<proteinExistence type="predicted"/>
<organism evidence="2 3">
    <name type="scientific">Streptomyces zagrosensis</name>
    <dbReference type="NCBI Taxonomy" id="1042984"/>
    <lineage>
        <taxon>Bacteria</taxon>
        <taxon>Bacillati</taxon>
        <taxon>Actinomycetota</taxon>
        <taxon>Actinomycetes</taxon>
        <taxon>Kitasatosporales</taxon>
        <taxon>Streptomycetaceae</taxon>
        <taxon>Streptomyces</taxon>
    </lineage>
</organism>
<dbReference type="EMBL" id="JACHJL010000011">
    <property type="protein sequence ID" value="MBB5937362.1"/>
    <property type="molecule type" value="Genomic_DNA"/>
</dbReference>
<evidence type="ECO:0000256" key="1">
    <source>
        <dbReference type="SAM" id="MobiDB-lite"/>
    </source>
</evidence>
<keyword evidence="3" id="KW-1185">Reference proteome</keyword>
<feature type="compositionally biased region" description="Basic and acidic residues" evidence="1">
    <location>
        <begin position="344"/>
        <end position="354"/>
    </location>
</feature>
<accession>A0A7W9QDS1</accession>
<evidence type="ECO:0000313" key="2">
    <source>
        <dbReference type="EMBL" id="MBB5937362.1"/>
    </source>
</evidence>
<reference evidence="2 3" key="1">
    <citation type="submission" date="2020-08" db="EMBL/GenBank/DDBJ databases">
        <title>Genomic Encyclopedia of Type Strains, Phase III (KMG-III): the genomes of soil and plant-associated and newly described type strains.</title>
        <authorList>
            <person name="Whitman W."/>
        </authorList>
    </citation>
    <scope>NUCLEOTIDE SEQUENCE [LARGE SCALE GENOMIC DNA]</scope>
    <source>
        <strain evidence="2 3">CECT 8305</strain>
    </source>
</reference>
<protein>
    <recommendedName>
        <fullName evidence="4">PE-PGRS family protein</fullName>
    </recommendedName>
</protein>